<feature type="compositionally biased region" description="Polar residues" evidence="1">
    <location>
        <begin position="113"/>
        <end position="129"/>
    </location>
</feature>
<evidence type="ECO:0000313" key="3">
    <source>
        <dbReference type="EMBL" id="VFT84946.1"/>
    </source>
</evidence>
<proteinExistence type="predicted"/>
<feature type="compositionally biased region" description="Basic residues" evidence="1">
    <location>
        <begin position="133"/>
        <end position="152"/>
    </location>
</feature>
<reference evidence="3 4" key="1">
    <citation type="submission" date="2019-03" db="EMBL/GenBank/DDBJ databases">
        <authorList>
            <person name="Gaulin E."/>
            <person name="Dumas B."/>
        </authorList>
    </citation>
    <scope>NUCLEOTIDE SEQUENCE [LARGE SCALE GENOMIC DNA]</scope>
    <source>
        <strain evidence="3">CBS 568.67</strain>
    </source>
</reference>
<feature type="region of interest" description="Disordered" evidence="1">
    <location>
        <begin position="101"/>
        <end position="152"/>
    </location>
</feature>
<dbReference type="EMBL" id="CAADRA010005091">
    <property type="protein sequence ID" value="VFT84946.1"/>
    <property type="molecule type" value="Genomic_DNA"/>
</dbReference>
<accession>A0A485KJ87</accession>
<evidence type="ECO:0000256" key="1">
    <source>
        <dbReference type="SAM" id="MobiDB-lite"/>
    </source>
</evidence>
<evidence type="ECO:0000313" key="4">
    <source>
        <dbReference type="Proteomes" id="UP000332933"/>
    </source>
</evidence>
<protein>
    <submittedName>
        <fullName evidence="3">Aste57867_8054 protein</fullName>
    </submittedName>
</protein>
<keyword evidence="4" id="KW-1185">Reference proteome</keyword>
<dbReference type="EMBL" id="VJMH01005070">
    <property type="protein sequence ID" value="KAF0701465.1"/>
    <property type="molecule type" value="Genomic_DNA"/>
</dbReference>
<dbReference type="AlphaFoldDB" id="A0A485KJ87"/>
<reference evidence="2" key="2">
    <citation type="submission" date="2019-06" db="EMBL/GenBank/DDBJ databases">
        <title>Genomics analysis of Aphanomyces spp. identifies a new class of oomycete effector associated with host adaptation.</title>
        <authorList>
            <person name="Gaulin E."/>
        </authorList>
    </citation>
    <scope>NUCLEOTIDE SEQUENCE</scope>
    <source>
        <strain evidence="2">CBS 578.67</strain>
    </source>
</reference>
<sequence length="152" mass="16642">MRRTAPPILDISAATFYLASFLDGSTFDQSTDWYDNVVDSPVRTPPLSGVYDDEFDELVFVTPTVPANDTQSISNNPPLTSLHTGLSFTMDILCVSPQMKHIKKTSKPKATPKRSSGSSFLATESSFRATSLAKKKPSGGKKRQAVVARRRD</sequence>
<dbReference type="Proteomes" id="UP000332933">
    <property type="component" value="Unassembled WGS sequence"/>
</dbReference>
<organism evidence="3 4">
    <name type="scientific">Aphanomyces stellatus</name>
    <dbReference type="NCBI Taxonomy" id="120398"/>
    <lineage>
        <taxon>Eukaryota</taxon>
        <taxon>Sar</taxon>
        <taxon>Stramenopiles</taxon>
        <taxon>Oomycota</taxon>
        <taxon>Saprolegniomycetes</taxon>
        <taxon>Saprolegniales</taxon>
        <taxon>Verrucalvaceae</taxon>
        <taxon>Aphanomyces</taxon>
    </lineage>
</organism>
<feature type="compositionally biased region" description="Basic residues" evidence="1">
    <location>
        <begin position="101"/>
        <end position="112"/>
    </location>
</feature>
<name>A0A485KJ87_9STRA</name>
<evidence type="ECO:0000313" key="2">
    <source>
        <dbReference type="EMBL" id="KAF0701465.1"/>
    </source>
</evidence>
<gene>
    <name evidence="3" type="primary">Aste57867_8054</name>
    <name evidence="2" type="ORF">As57867_008024</name>
    <name evidence="3" type="ORF">ASTE57867_8054</name>
</gene>